<feature type="non-terminal residue" evidence="1">
    <location>
        <position position="112"/>
    </location>
</feature>
<accession>A0ABT6Q4L2</accession>
<evidence type="ECO:0000313" key="2">
    <source>
        <dbReference type="Proteomes" id="UP001431634"/>
    </source>
</evidence>
<dbReference type="Proteomes" id="UP001431634">
    <property type="component" value="Unassembled WGS sequence"/>
</dbReference>
<sequence>MPRFIPLFNKPDILNPSVVQQTTIDLTQRNYTPFSEQKTIDITQTEPEEAPMSRPTPIVVGQHMYVEMAFDKGKYTFTSYDEDGKQIGDPVVTQGDSRYKDAVHEYNLYQAS</sequence>
<organism evidence="1 2">
    <name type="scientific">Commensalibacter oyaizuii</name>
    <dbReference type="NCBI Taxonomy" id="3043873"/>
    <lineage>
        <taxon>Bacteria</taxon>
        <taxon>Pseudomonadati</taxon>
        <taxon>Pseudomonadota</taxon>
        <taxon>Alphaproteobacteria</taxon>
        <taxon>Acetobacterales</taxon>
        <taxon>Acetobacteraceae</taxon>
    </lineage>
</organism>
<name>A0ABT6Q4L2_9PROT</name>
<reference evidence="1" key="1">
    <citation type="submission" date="2023-05" db="EMBL/GenBank/DDBJ databases">
        <title>Whole genome sequence of Commensalibacter sp.</title>
        <authorList>
            <person name="Charoenyingcharoen P."/>
            <person name="Yukphan P."/>
        </authorList>
    </citation>
    <scope>NUCLEOTIDE SEQUENCE</scope>
    <source>
        <strain evidence="1">TBRC 16381</strain>
    </source>
</reference>
<dbReference type="RefSeq" id="WP_281449075.1">
    <property type="nucleotide sequence ID" value="NZ_JASBAO010000006.1"/>
</dbReference>
<evidence type="ECO:0000313" key="1">
    <source>
        <dbReference type="EMBL" id="MDI2091908.1"/>
    </source>
</evidence>
<dbReference type="EMBL" id="JASBAO010000006">
    <property type="protein sequence ID" value="MDI2091908.1"/>
    <property type="molecule type" value="Genomic_DNA"/>
</dbReference>
<keyword evidence="2" id="KW-1185">Reference proteome</keyword>
<gene>
    <name evidence="1" type="ORF">QJV27_11100</name>
</gene>
<proteinExistence type="predicted"/>
<comment type="caution">
    <text evidence="1">The sequence shown here is derived from an EMBL/GenBank/DDBJ whole genome shotgun (WGS) entry which is preliminary data.</text>
</comment>
<protein>
    <submittedName>
        <fullName evidence="1">Uncharacterized protein</fullName>
    </submittedName>
</protein>